<keyword evidence="3" id="KW-1185">Reference proteome</keyword>
<dbReference type="STRING" id="436010.A0A166DCG0"/>
<organism evidence="2 3">
    <name type="scientific">Athelia psychrophila</name>
    <dbReference type="NCBI Taxonomy" id="1759441"/>
    <lineage>
        <taxon>Eukaryota</taxon>
        <taxon>Fungi</taxon>
        <taxon>Dikarya</taxon>
        <taxon>Basidiomycota</taxon>
        <taxon>Agaricomycotina</taxon>
        <taxon>Agaricomycetes</taxon>
        <taxon>Agaricomycetidae</taxon>
        <taxon>Atheliales</taxon>
        <taxon>Atheliaceae</taxon>
        <taxon>Athelia</taxon>
    </lineage>
</organism>
<dbReference type="Pfam" id="PF01965">
    <property type="entry name" value="DJ-1_PfpI"/>
    <property type="match status" value="1"/>
</dbReference>
<dbReference type="PANTHER" id="PTHR43130">
    <property type="entry name" value="ARAC-FAMILY TRANSCRIPTIONAL REGULATOR"/>
    <property type="match status" value="1"/>
</dbReference>
<evidence type="ECO:0000313" key="3">
    <source>
        <dbReference type="Proteomes" id="UP000076532"/>
    </source>
</evidence>
<dbReference type="AlphaFoldDB" id="A0A166DCG0"/>
<evidence type="ECO:0000313" key="2">
    <source>
        <dbReference type="EMBL" id="KZP14559.1"/>
    </source>
</evidence>
<dbReference type="Proteomes" id="UP000076532">
    <property type="component" value="Unassembled WGS sequence"/>
</dbReference>
<dbReference type="InterPro" id="IPR052158">
    <property type="entry name" value="INH-QAR"/>
</dbReference>
<dbReference type="InterPro" id="IPR002818">
    <property type="entry name" value="DJ-1/PfpI"/>
</dbReference>
<reference evidence="2 3" key="1">
    <citation type="journal article" date="2016" name="Mol. Biol. Evol.">
        <title>Comparative Genomics of Early-Diverging Mushroom-Forming Fungi Provides Insights into the Origins of Lignocellulose Decay Capabilities.</title>
        <authorList>
            <person name="Nagy L.G."/>
            <person name="Riley R."/>
            <person name="Tritt A."/>
            <person name="Adam C."/>
            <person name="Daum C."/>
            <person name="Floudas D."/>
            <person name="Sun H."/>
            <person name="Yadav J.S."/>
            <person name="Pangilinan J."/>
            <person name="Larsson K.H."/>
            <person name="Matsuura K."/>
            <person name="Barry K."/>
            <person name="Labutti K."/>
            <person name="Kuo R."/>
            <person name="Ohm R.A."/>
            <person name="Bhattacharya S.S."/>
            <person name="Shirouzu T."/>
            <person name="Yoshinaga Y."/>
            <person name="Martin F.M."/>
            <person name="Grigoriev I.V."/>
            <person name="Hibbett D.S."/>
        </authorList>
    </citation>
    <scope>NUCLEOTIDE SEQUENCE [LARGE SCALE GENOMIC DNA]</scope>
    <source>
        <strain evidence="2 3">CBS 109695</strain>
    </source>
</reference>
<name>A0A166DCG0_9AGAM</name>
<dbReference type="OrthoDB" id="543156at2759"/>
<feature type="domain" description="DJ-1/PfpI" evidence="1">
    <location>
        <begin position="51"/>
        <end position="190"/>
    </location>
</feature>
<dbReference type="Gene3D" id="3.40.50.880">
    <property type="match status" value="1"/>
</dbReference>
<accession>A0A166DCG0</accession>
<protein>
    <submittedName>
        <fullName evidence="2">Class I glutamine amidotransferase-like protein</fullName>
    </submittedName>
</protein>
<dbReference type="InterPro" id="IPR029062">
    <property type="entry name" value="Class_I_gatase-like"/>
</dbReference>
<evidence type="ECO:0000259" key="1">
    <source>
        <dbReference type="Pfam" id="PF01965"/>
    </source>
</evidence>
<proteinExistence type="predicted"/>
<dbReference type="EMBL" id="KV417615">
    <property type="protein sequence ID" value="KZP14559.1"/>
    <property type="molecule type" value="Genomic_DNA"/>
</dbReference>
<dbReference type="PANTHER" id="PTHR43130:SF15">
    <property type="entry name" value="THIJ_PFPI FAMILY PROTEIN (AFU_ORTHOLOGUE AFUA_5G14240)"/>
    <property type="match status" value="1"/>
</dbReference>
<dbReference type="SUPFAM" id="SSF52317">
    <property type="entry name" value="Class I glutamine amidotransferase-like"/>
    <property type="match status" value="1"/>
</dbReference>
<gene>
    <name evidence="2" type="ORF">FIBSPDRAFT_935676</name>
</gene>
<sequence>MPQTLTIAVCICEDVTLSDFIPPIEIIAGFNGADHNLLGPDLVGDAVPYRVKIDYLAPTLDPVKSASHVNFVLPTVNPTKTYQGAIQEGIQYDILWIPAGPIPDMVTGADRTPPSEYEFIKAQSPGAKYVLSVCGGSMILAHAGVLSGKRATTNKAFFRVIEKFTPKDIQWVAKARWVVDGKFWTSSGRTLAYPHICPILIASFAHGLPSKKRPMSDPYAYASRQILVDVRSRSPDNQPYTLATLDAFSSKILTNLQLYLDPPSSCSKEVARNPYNQEKWMGRTVARRFSDPMHGFGGSDMALAFVEHLAGPEIARRIRGAVELTENTQEDDPFAAIHGLV</sequence>